<accession>A0ABV8K3U1</accession>
<gene>
    <name evidence="1" type="ORF">ACFOZ8_13365</name>
</gene>
<comment type="caution">
    <text evidence="1">The sequence shown here is derived from an EMBL/GenBank/DDBJ whole genome shotgun (WGS) entry which is preliminary data.</text>
</comment>
<dbReference type="Proteomes" id="UP001595715">
    <property type="component" value="Unassembled WGS sequence"/>
</dbReference>
<organism evidence="1 2">
    <name type="scientific">Paenibacillus xanthanilyticus</name>
    <dbReference type="NCBI Taxonomy" id="1783531"/>
    <lineage>
        <taxon>Bacteria</taxon>
        <taxon>Bacillati</taxon>
        <taxon>Bacillota</taxon>
        <taxon>Bacilli</taxon>
        <taxon>Bacillales</taxon>
        <taxon>Paenibacillaceae</taxon>
        <taxon>Paenibacillus</taxon>
    </lineage>
</organism>
<sequence length="40" mass="5302">MMNRKLKYRYELKYRISHHQFYTIWQRLKNRMRLDGDRKK</sequence>
<proteinExistence type="predicted"/>
<evidence type="ECO:0000313" key="2">
    <source>
        <dbReference type="Proteomes" id="UP001595715"/>
    </source>
</evidence>
<name>A0ABV8K3U1_9BACL</name>
<reference evidence="2" key="1">
    <citation type="journal article" date="2019" name="Int. J. Syst. Evol. Microbiol.">
        <title>The Global Catalogue of Microorganisms (GCM) 10K type strain sequencing project: providing services to taxonomists for standard genome sequencing and annotation.</title>
        <authorList>
            <consortium name="The Broad Institute Genomics Platform"/>
            <consortium name="The Broad Institute Genome Sequencing Center for Infectious Disease"/>
            <person name="Wu L."/>
            <person name="Ma J."/>
        </authorList>
    </citation>
    <scope>NUCLEOTIDE SEQUENCE [LARGE SCALE GENOMIC DNA]</scope>
    <source>
        <strain evidence="2">IBRC-M 10987</strain>
    </source>
</reference>
<keyword evidence="2" id="KW-1185">Reference proteome</keyword>
<dbReference type="EMBL" id="JBHSAM010000025">
    <property type="protein sequence ID" value="MFC4100642.1"/>
    <property type="molecule type" value="Genomic_DNA"/>
</dbReference>
<dbReference type="RefSeq" id="WP_377719293.1">
    <property type="nucleotide sequence ID" value="NZ_JBHSAM010000025.1"/>
</dbReference>
<protein>
    <submittedName>
        <fullName evidence="1">Uncharacterized protein</fullName>
    </submittedName>
</protein>
<evidence type="ECO:0000313" key="1">
    <source>
        <dbReference type="EMBL" id="MFC4100642.1"/>
    </source>
</evidence>